<evidence type="ECO:0000313" key="3">
    <source>
        <dbReference type="Proteomes" id="UP000315295"/>
    </source>
</evidence>
<name>A0A540N505_MALBA</name>
<keyword evidence="3" id="KW-1185">Reference proteome</keyword>
<accession>A0A540N505</accession>
<sequence>MKHAEMNASRAPHRPYYLQNGNTSGQKSGGTIASPAKSLVPKVMDLMFEQNNHHVPSCAYQTYTEHPFRPVPSAYQTLPKVSKSEAALEELESLHKESFPDRKLASTQISICRTVGSGK</sequence>
<dbReference type="EMBL" id="VIEB01000109">
    <property type="protein sequence ID" value="TQE06137.1"/>
    <property type="molecule type" value="Genomic_DNA"/>
</dbReference>
<reference evidence="2 3" key="1">
    <citation type="journal article" date="2019" name="G3 (Bethesda)">
        <title>Sequencing of a Wild Apple (Malus baccata) Genome Unravels the Differences Between Cultivated and Wild Apple Species Regarding Disease Resistance and Cold Tolerance.</title>
        <authorList>
            <person name="Chen X."/>
        </authorList>
    </citation>
    <scope>NUCLEOTIDE SEQUENCE [LARGE SCALE GENOMIC DNA]</scope>
    <source>
        <strain evidence="3">cv. Shandingzi</strain>
        <tissue evidence="2">Leaves</tissue>
    </source>
</reference>
<protein>
    <submittedName>
        <fullName evidence="2">Uncharacterized protein</fullName>
    </submittedName>
</protein>
<dbReference type="AlphaFoldDB" id="A0A540N505"/>
<evidence type="ECO:0000256" key="1">
    <source>
        <dbReference type="SAM" id="MobiDB-lite"/>
    </source>
</evidence>
<gene>
    <name evidence="2" type="ORF">C1H46_008202</name>
</gene>
<evidence type="ECO:0000313" key="2">
    <source>
        <dbReference type="EMBL" id="TQE06137.1"/>
    </source>
</evidence>
<proteinExistence type="predicted"/>
<feature type="compositionally biased region" description="Polar residues" evidence="1">
    <location>
        <begin position="19"/>
        <end position="31"/>
    </location>
</feature>
<dbReference type="STRING" id="106549.A0A540N505"/>
<comment type="caution">
    <text evidence="2">The sequence shown here is derived from an EMBL/GenBank/DDBJ whole genome shotgun (WGS) entry which is preliminary data.</text>
</comment>
<dbReference type="Proteomes" id="UP000315295">
    <property type="component" value="Unassembled WGS sequence"/>
</dbReference>
<feature type="region of interest" description="Disordered" evidence="1">
    <location>
        <begin position="1"/>
        <end position="34"/>
    </location>
</feature>
<organism evidence="2 3">
    <name type="scientific">Malus baccata</name>
    <name type="common">Siberian crab apple</name>
    <name type="synonym">Pyrus baccata</name>
    <dbReference type="NCBI Taxonomy" id="106549"/>
    <lineage>
        <taxon>Eukaryota</taxon>
        <taxon>Viridiplantae</taxon>
        <taxon>Streptophyta</taxon>
        <taxon>Embryophyta</taxon>
        <taxon>Tracheophyta</taxon>
        <taxon>Spermatophyta</taxon>
        <taxon>Magnoliopsida</taxon>
        <taxon>eudicotyledons</taxon>
        <taxon>Gunneridae</taxon>
        <taxon>Pentapetalae</taxon>
        <taxon>rosids</taxon>
        <taxon>fabids</taxon>
        <taxon>Rosales</taxon>
        <taxon>Rosaceae</taxon>
        <taxon>Amygdaloideae</taxon>
        <taxon>Maleae</taxon>
        <taxon>Malus</taxon>
    </lineage>
</organism>